<sequence>MKRHLRAEFLPYNFQRLMYQRLQNLRQRAKSVDDYTTEFYQLVARNELQKTNDQLVARYIVGLRVLIQDVVNMFDPASLSAAHQRALLVEKQQRRGVSNASNNVSVGTANTGGNTAAINHASRTNRPSTSGIKCFGCGKVGHKKSECKGKKALFIENEEENEGEEANITAEPAFDTSDNTEEEIMTGYVGTALVVRHSCMTPRAVADDDWLRNNIFHSKCTILGKVCRFMIDAGSCENIVSVEAVQKLGLATEQHPRPYKLAWLKKGGEVKVSKRALVTFSIGANYKDSVWCDVVAMDACHLLLGRPW</sequence>
<dbReference type="InterPro" id="IPR021109">
    <property type="entry name" value="Peptidase_aspartic_dom_sf"/>
</dbReference>
<keyword evidence="1" id="KW-0862">Zinc</keyword>
<dbReference type="PANTHER" id="PTHR35046">
    <property type="entry name" value="ZINC KNUCKLE (CCHC-TYPE) FAMILY PROTEIN"/>
    <property type="match status" value="1"/>
</dbReference>
<dbReference type="Gene3D" id="2.40.70.10">
    <property type="entry name" value="Acid Proteases"/>
    <property type="match status" value="1"/>
</dbReference>
<evidence type="ECO:0000313" key="4">
    <source>
        <dbReference type="Proteomes" id="UP001419268"/>
    </source>
</evidence>
<reference evidence="3 4" key="1">
    <citation type="submission" date="2024-01" db="EMBL/GenBank/DDBJ databases">
        <title>Genome assemblies of Stephania.</title>
        <authorList>
            <person name="Yang L."/>
        </authorList>
    </citation>
    <scope>NUCLEOTIDE SEQUENCE [LARGE SCALE GENOMIC DNA]</scope>
    <source>
        <strain evidence="3">JXDWG</strain>
        <tissue evidence="3">Leaf</tissue>
    </source>
</reference>
<keyword evidence="1" id="KW-0863">Zinc-finger</keyword>
<dbReference type="PANTHER" id="PTHR35046:SF18">
    <property type="entry name" value="RNA-DIRECTED DNA POLYMERASE"/>
    <property type="match status" value="1"/>
</dbReference>
<accession>A0AAP0PVU0</accession>
<keyword evidence="1" id="KW-0479">Metal-binding</keyword>
<comment type="caution">
    <text evidence="3">The sequence shown here is derived from an EMBL/GenBank/DDBJ whole genome shotgun (WGS) entry which is preliminary data.</text>
</comment>
<dbReference type="Proteomes" id="UP001419268">
    <property type="component" value="Unassembled WGS sequence"/>
</dbReference>
<dbReference type="SUPFAM" id="SSF57756">
    <property type="entry name" value="Retrovirus zinc finger-like domains"/>
    <property type="match status" value="1"/>
</dbReference>
<proteinExistence type="predicted"/>
<gene>
    <name evidence="3" type="ORF">Scep_004876</name>
</gene>
<dbReference type="EMBL" id="JBBNAG010000002">
    <property type="protein sequence ID" value="KAK9158302.1"/>
    <property type="molecule type" value="Genomic_DNA"/>
</dbReference>
<dbReference type="Pfam" id="PF03732">
    <property type="entry name" value="Retrotrans_gag"/>
    <property type="match status" value="1"/>
</dbReference>
<dbReference type="GO" id="GO:0003676">
    <property type="term" value="F:nucleic acid binding"/>
    <property type="evidence" value="ECO:0007669"/>
    <property type="project" value="InterPro"/>
</dbReference>
<dbReference type="InterPro" id="IPR001878">
    <property type="entry name" value="Znf_CCHC"/>
</dbReference>
<evidence type="ECO:0000313" key="3">
    <source>
        <dbReference type="EMBL" id="KAK9158302.1"/>
    </source>
</evidence>
<protein>
    <recommendedName>
        <fullName evidence="2">CCHC-type domain-containing protein</fullName>
    </recommendedName>
</protein>
<dbReference type="GO" id="GO:0008270">
    <property type="term" value="F:zinc ion binding"/>
    <property type="evidence" value="ECO:0007669"/>
    <property type="project" value="UniProtKB-KW"/>
</dbReference>
<dbReference type="InterPro" id="IPR005162">
    <property type="entry name" value="Retrotrans_gag_dom"/>
</dbReference>
<organism evidence="3 4">
    <name type="scientific">Stephania cephalantha</name>
    <dbReference type="NCBI Taxonomy" id="152367"/>
    <lineage>
        <taxon>Eukaryota</taxon>
        <taxon>Viridiplantae</taxon>
        <taxon>Streptophyta</taxon>
        <taxon>Embryophyta</taxon>
        <taxon>Tracheophyta</taxon>
        <taxon>Spermatophyta</taxon>
        <taxon>Magnoliopsida</taxon>
        <taxon>Ranunculales</taxon>
        <taxon>Menispermaceae</taxon>
        <taxon>Menispermoideae</taxon>
        <taxon>Cissampelideae</taxon>
        <taxon>Stephania</taxon>
    </lineage>
</organism>
<keyword evidence="4" id="KW-1185">Reference proteome</keyword>
<dbReference type="InterPro" id="IPR036875">
    <property type="entry name" value="Znf_CCHC_sf"/>
</dbReference>
<evidence type="ECO:0000259" key="2">
    <source>
        <dbReference type="PROSITE" id="PS50158"/>
    </source>
</evidence>
<dbReference type="AlphaFoldDB" id="A0AAP0PVU0"/>
<dbReference type="CDD" id="cd00303">
    <property type="entry name" value="retropepsin_like"/>
    <property type="match status" value="1"/>
</dbReference>
<dbReference type="PROSITE" id="PS50158">
    <property type="entry name" value="ZF_CCHC"/>
    <property type="match status" value="1"/>
</dbReference>
<evidence type="ECO:0000256" key="1">
    <source>
        <dbReference type="PROSITE-ProRule" id="PRU00047"/>
    </source>
</evidence>
<feature type="domain" description="CCHC-type" evidence="2">
    <location>
        <begin position="133"/>
        <end position="148"/>
    </location>
</feature>
<name>A0AAP0PVU0_9MAGN</name>